<feature type="domain" description="RRM" evidence="4">
    <location>
        <begin position="188"/>
        <end position="252"/>
    </location>
</feature>
<evidence type="ECO:0000256" key="3">
    <source>
        <dbReference type="PROSITE-ProRule" id="PRU00176"/>
    </source>
</evidence>
<proteinExistence type="predicted"/>
<dbReference type="EMBL" id="SNRW01016325">
    <property type="protein sequence ID" value="KAA6369486.1"/>
    <property type="molecule type" value="Genomic_DNA"/>
</dbReference>
<sequence>YGNTFAGFQQPTDETKEKHAGSINESNKLYFPNGDIPLLPYNIQSYLDNSIGTQNKQNEDQIQNNKLLSQKQAYELYSSTQRIITLLRMILEEGQKFIQLYETEQQRLLDVHIDAFFDLFSDYGNIINFELATDQNTGSFLGYGFVEYGKEEEAEEDEEEDEYEEDEQDKDLQKDFYGIYQNNYINRRILHLSDLPIDLTEYEFFDLFSDYGNIINFELATDQNTGSFLGYGFVEYEKEEEAEEVIQKLNGS</sequence>
<feature type="non-terminal residue" evidence="5">
    <location>
        <position position="1"/>
    </location>
</feature>
<dbReference type="InterPro" id="IPR000504">
    <property type="entry name" value="RRM_dom"/>
</dbReference>
<dbReference type="Pfam" id="PF00076">
    <property type="entry name" value="RRM_1"/>
    <property type="match status" value="2"/>
</dbReference>
<dbReference type="AlphaFoldDB" id="A0A5J4UFD7"/>
<protein>
    <recommendedName>
        <fullName evidence="4">RRM domain-containing protein</fullName>
    </recommendedName>
</protein>
<gene>
    <name evidence="5" type="ORF">EZS28_034987</name>
</gene>
<reference evidence="5 6" key="1">
    <citation type="submission" date="2019-03" db="EMBL/GenBank/DDBJ databases">
        <title>Single cell metagenomics reveals metabolic interactions within the superorganism composed of flagellate Streblomastix strix and complex community of Bacteroidetes bacteria on its surface.</title>
        <authorList>
            <person name="Treitli S.C."/>
            <person name="Kolisko M."/>
            <person name="Husnik F."/>
            <person name="Keeling P."/>
            <person name="Hampl V."/>
        </authorList>
    </citation>
    <scope>NUCLEOTIDE SEQUENCE [LARGE SCALE GENOMIC DNA]</scope>
    <source>
        <strain evidence="5">ST1C</strain>
    </source>
</reference>
<evidence type="ECO:0000313" key="5">
    <source>
        <dbReference type="EMBL" id="KAA6369486.1"/>
    </source>
</evidence>
<organism evidence="5 6">
    <name type="scientific">Streblomastix strix</name>
    <dbReference type="NCBI Taxonomy" id="222440"/>
    <lineage>
        <taxon>Eukaryota</taxon>
        <taxon>Metamonada</taxon>
        <taxon>Preaxostyla</taxon>
        <taxon>Oxymonadida</taxon>
        <taxon>Streblomastigidae</taxon>
        <taxon>Streblomastix</taxon>
    </lineage>
</organism>
<comment type="caution">
    <text evidence="5">The sequence shown here is derived from an EMBL/GenBank/DDBJ whole genome shotgun (WGS) entry which is preliminary data.</text>
</comment>
<keyword evidence="1" id="KW-0677">Repeat</keyword>
<dbReference type="PANTHER" id="PTHR24012">
    <property type="entry name" value="RNA BINDING PROTEIN"/>
    <property type="match status" value="1"/>
</dbReference>
<dbReference type="InterPro" id="IPR035979">
    <property type="entry name" value="RBD_domain_sf"/>
</dbReference>
<dbReference type="Gene3D" id="3.30.70.330">
    <property type="match status" value="2"/>
</dbReference>
<feature type="non-terminal residue" evidence="5">
    <location>
        <position position="252"/>
    </location>
</feature>
<dbReference type="Proteomes" id="UP000324800">
    <property type="component" value="Unassembled WGS sequence"/>
</dbReference>
<evidence type="ECO:0000313" key="6">
    <source>
        <dbReference type="Proteomes" id="UP000324800"/>
    </source>
</evidence>
<dbReference type="SUPFAM" id="SSF54928">
    <property type="entry name" value="RNA-binding domain, RBD"/>
    <property type="match status" value="2"/>
</dbReference>
<dbReference type="OrthoDB" id="1875751at2759"/>
<evidence type="ECO:0000259" key="4">
    <source>
        <dbReference type="PROSITE" id="PS50102"/>
    </source>
</evidence>
<name>A0A5J4UFD7_9EUKA</name>
<accession>A0A5J4UFD7</accession>
<evidence type="ECO:0000256" key="2">
    <source>
        <dbReference type="ARBA" id="ARBA00022884"/>
    </source>
</evidence>
<keyword evidence="2 3" id="KW-0694">RNA-binding</keyword>
<dbReference type="SMART" id="SM00360">
    <property type="entry name" value="RRM"/>
    <property type="match status" value="2"/>
</dbReference>
<evidence type="ECO:0000256" key="1">
    <source>
        <dbReference type="ARBA" id="ARBA00022737"/>
    </source>
</evidence>
<dbReference type="GO" id="GO:0003723">
    <property type="term" value="F:RNA binding"/>
    <property type="evidence" value="ECO:0007669"/>
    <property type="project" value="UniProtKB-UniRule"/>
</dbReference>
<dbReference type="PROSITE" id="PS50102">
    <property type="entry name" value="RRM"/>
    <property type="match status" value="2"/>
</dbReference>
<dbReference type="InterPro" id="IPR012677">
    <property type="entry name" value="Nucleotide-bd_a/b_plait_sf"/>
</dbReference>
<feature type="domain" description="RRM" evidence="4">
    <location>
        <begin position="94"/>
        <end position="156"/>
    </location>
</feature>